<dbReference type="InterPro" id="IPR036770">
    <property type="entry name" value="Ankyrin_rpt-contain_sf"/>
</dbReference>
<sequence>MEDFEFRKLSHFACVGDLDNFKINFDKANLKIYYYGNGGVKDTFPHIAARCGRLSILKFLLDKCGIKYMEAENAEGKTCLHEASQHGHYECVSYLLDVGCNVDALKRADWTPLMLACTKTNLNIIENLVDRGANLNLINKDGWTCLHIACREGNEDIVAYLLSKNSKLANIKSKNGRTPLHTAVLHGRYSVTDLLLKNGDFTCTEIDSCGTTPVMDALRSGNITCAVLLMRHNKSVDLRQRDANGRQAIHLAAEADQIKSIKFLMDLNITVDERTAIGNTALHIASRTLNRLNLYYENPITTVVSILRNSTFLYPILTVCGSVKGGTNEMEKYLLDRQWSCSGPKEKKFWEKLTPDLSQIWSMTNISQDFNVRSSLTSINGQTVNVKSQELSTIFGSCASLALDVPVKPHPPSVYKLFITRAVIKTCSDKPKVLIHTDVNYAKSMFLETTSFELPHSVSGRLVLSAKQFKLVNSSNNPCYRDSERAKCFYDCVVNATNETIVCKFPFMDSVPVFQHLPYCSGAPSTSEAYATIIETYRQINPDSCKCPKICDEVLYTSSLFIDEKLANQTLIVVEVSDTNIEFIEQKLTYDLISLLCDIGGNLSLYIGVCLLVLKKIIMLACLQTKYIFGVKDDIKSNVHFIDDHTLVYPSGINVVVYHIDHRTQNFIPPHPKGRGMTCLAVGPDRTRLAIAEKGEQRAIINIYDPMTRRRLKTLVSSEAQCKEYVSMAFASDGKHFIAQGGAPDWILTFWLWEKNRLLGTICSSNLQTLQPVKEVIFHPFDHLVVCAIGPGVFRCMKFSEGSFKYGPVPKADGITFTCAHWVNEDRIIAGTDSGEIILIDHFEVKSVIVVQKMVRVDANQEEMRNRGDKLEELPEYQILPLNSPVNFIQSYTKGLFVSCGSGCVYFFEKVQDEKETTYRQTKMLSIPQDPLCADPTRPEEQICSFLTISPGEELCVVSTNQLQLFLMNLTTFDIYKSFQVHFDFLVTPFHSKSIVDLDICIRKPLAVTCSADNSIRLWNYETNMEILHKEFSEEVLCIAIHPAGYILIVGFNDRVRLMTVLIDDLKMFKEINLKTCRIATFSHGGHLFTAMQGNVIQVYSAITFELVQSLKGHHTKVTSLAWTYDDSSIVSCGVDGAVYEWGPITGKRTSDSVIKGCHYLCVTVTPDNKAAVAISDDKVVREISESQVIRQVSTNEVLTQVVLSRSGRYLFISTGHGSIWSVKFPLASFAGDLLEYHIHSAPITKLKMESEYQMRLKDMKYADKMRDMTERFTNEMDALRQKLQAAEMEKDRIVMQFDEEMRKTTDKFSHEADETEALCNHKLILEYEKYQELQEWSSQVQLEFESKLEDLEKSKEQALEELTEFYENKLRDKVGQLDMAREQSQSTYLEQEEVKKQIEEDTDREILDTKIKYEKKLKEEKDSNMKLKGEAALLKKKFITMQKEIDDQKMNIQKGVTEQLKLQGVIKSLEKDIGTLKKEINERDGTIQDKENKIYDLKKKNQELEKFKFVLDYKIKELKKQLEPKDNDIREMKEQVSAMEVELNRFRLDNEKLELEINELKQKLRVLDKEMREERIKAIS</sequence>
<accession>T1J5P9</accession>
<keyword evidence="17" id="KW-1185">Reference proteome</keyword>
<reference evidence="17" key="1">
    <citation type="submission" date="2011-05" db="EMBL/GenBank/DDBJ databases">
        <authorList>
            <person name="Richards S.R."/>
            <person name="Qu J."/>
            <person name="Jiang H."/>
            <person name="Jhangiani S.N."/>
            <person name="Agravi P."/>
            <person name="Goodspeed R."/>
            <person name="Gross S."/>
            <person name="Mandapat C."/>
            <person name="Jackson L."/>
            <person name="Mathew T."/>
            <person name="Pu L."/>
            <person name="Thornton R."/>
            <person name="Saada N."/>
            <person name="Wilczek-Boney K.B."/>
            <person name="Lee S."/>
            <person name="Kovar C."/>
            <person name="Wu Y."/>
            <person name="Scherer S.E."/>
            <person name="Worley K.C."/>
            <person name="Muzny D.M."/>
            <person name="Gibbs R."/>
        </authorList>
    </citation>
    <scope>NUCLEOTIDE SEQUENCE</scope>
    <source>
        <strain evidence="17">Brora</strain>
    </source>
</reference>
<organism evidence="16 17">
    <name type="scientific">Strigamia maritima</name>
    <name type="common">European centipede</name>
    <name type="synonym">Geophilus maritimus</name>
    <dbReference type="NCBI Taxonomy" id="126957"/>
    <lineage>
        <taxon>Eukaryota</taxon>
        <taxon>Metazoa</taxon>
        <taxon>Ecdysozoa</taxon>
        <taxon>Arthropoda</taxon>
        <taxon>Myriapoda</taxon>
        <taxon>Chilopoda</taxon>
        <taxon>Pleurostigmophora</taxon>
        <taxon>Geophilomorpha</taxon>
        <taxon>Linotaeniidae</taxon>
        <taxon>Strigamia</taxon>
    </lineage>
</organism>
<keyword evidence="15" id="KW-0175">Coiled coil</keyword>
<dbReference type="InterPro" id="IPR015943">
    <property type="entry name" value="WD40/YVTN_repeat-like_dom_sf"/>
</dbReference>
<protein>
    <recommendedName>
        <fullName evidence="18">WD repeat-containing protein 55 homolog</fullName>
    </recommendedName>
</protein>
<evidence type="ECO:0000313" key="17">
    <source>
        <dbReference type="Proteomes" id="UP000014500"/>
    </source>
</evidence>
<dbReference type="EMBL" id="JH431866">
    <property type="status" value="NOT_ANNOTATED_CDS"/>
    <property type="molecule type" value="Genomic_DNA"/>
</dbReference>
<keyword evidence="10 14" id="KW-0739">Sodium transport</keyword>
<dbReference type="SUPFAM" id="SSF48403">
    <property type="entry name" value="Ankyrin repeat"/>
    <property type="match status" value="1"/>
</dbReference>
<evidence type="ECO:0000256" key="9">
    <source>
        <dbReference type="ARBA" id="ARBA00023136"/>
    </source>
</evidence>
<dbReference type="GO" id="GO:0005272">
    <property type="term" value="F:sodium channel activity"/>
    <property type="evidence" value="ECO:0007669"/>
    <property type="project" value="UniProtKB-KW"/>
</dbReference>
<keyword evidence="8 14" id="KW-0406">Ion transport</keyword>
<dbReference type="InterPro" id="IPR011047">
    <property type="entry name" value="Quinoprotein_ADH-like_sf"/>
</dbReference>
<dbReference type="Gene3D" id="2.130.10.10">
    <property type="entry name" value="YVTN repeat-like/Quinoprotein amine dehydrogenase"/>
    <property type="match status" value="2"/>
</dbReference>
<feature type="coiled-coil region" evidence="15">
    <location>
        <begin position="1488"/>
        <end position="1578"/>
    </location>
</feature>
<dbReference type="Pfam" id="PF12796">
    <property type="entry name" value="Ank_2"/>
    <property type="match status" value="2"/>
</dbReference>
<dbReference type="GO" id="GO:0016020">
    <property type="term" value="C:membrane"/>
    <property type="evidence" value="ECO:0007669"/>
    <property type="project" value="UniProtKB-SubCell"/>
</dbReference>
<evidence type="ECO:0000313" key="16">
    <source>
        <dbReference type="EnsemblMetazoa" id="SMAR008953-PA"/>
    </source>
</evidence>
<dbReference type="PROSITE" id="PS50297">
    <property type="entry name" value="ANK_REP_REGION"/>
    <property type="match status" value="4"/>
</dbReference>
<evidence type="ECO:0000256" key="11">
    <source>
        <dbReference type="ARBA" id="ARBA00023303"/>
    </source>
</evidence>
<evidence type="ECO:0000256" key="5">
    <source>
        <dbReference type="ARBA" id="ARBA00022692"/>
    </source>
</evidence>
<evidence type="ECO:0000256" key="15">
    <source>
        <dbReference type="SAM" id="Coils"/>
    </source>
</evidence>
<feature type="repeat" description="ANK" evidence="12">
    <location>
        <begin position="175"/>
        <end position="199"/>
    </location>
</feature>
<comment type="similarity">
    <text evidence="2 14">Belongs to the amiloride-sensitive sodium channel (TC 1.A.6) family.</text>
</comment>
<proteinExistence type="inferred from homology"/>
<keyword evidence="6" id="KW-1133">Transmembrane helix</keyword>
<dbReference type="InterPro" id="IPR052993">
    <property type="entry name" value="CFA-57"/>
</dbReference>
<dbReference type="Pfam" id="PF13637">
    <property type="entry name" value="Ank_4"/>
    <property type="match status" value="1"/>
</dbReference>
<feature type="repeat" description="WD" evidence="13">
    <location>
        <begin position="988"/>
        <end position="1029"/>
    </location>
</feature>
<comment type="subcellular location">
    <subcellularLocation>
        <location evidence="1">Membrane</location>
        <topology evidence="1">Multi-pass membrane protein</topology>
    </subcellularLocation>
</comment>
<evidence type="ECO:0000256" key="7">
    <source>
        <dbReference type="ARBA" id="ARBA00023053"/>
    </source>
</evidence>
<feature type="repeat" description="ANK" evidence="12">
    <location>
        <begin position="108"/>
        <end position="140"/>
    </location>
</feature>
<dbReference type="PROSITE" id="PS50294">
    <property type="entry name" value="WD_REPEATS_REGION"/>
    <property type="match status" value="1"/>
</dbReference>
<dbReference type="SMART" id="SM00248">
    <property type="entry name" value="ANK"/>
    <property type="match status" value="7"/>
</dbReference>
<evidence type="ECO:0000256" key="12">
    <source>
        <dbReference type="PROSITE-ProRule" id="PRU00023"/>
    </source>
</evidence>
<dbReference type="Pfam" id="PF00400">
    <property type="entry name" value="WD40"/>
    <property type="match status" value="2"/>
</dbReference>
<evidence type="ECO:0000256" key="4">
    <source>
        <dbReference type="ARBA" id="ARBA00022461"/>
    </source>
</evidence>
<dbReference type="eggNOG" id="KOG0504">
    <property type="taxonomic scope" value="Eukaryota"/>
</dbReference>
<reference evidence="16" key="2">
    <citation type="submission" date="2015-02" db="UniProtKB">
        <authorList>
            <consortium name="EnsemblMetazoa"/>
        </authorList>
    </citation>
    <scope>IDENTIFICATION</scope>
</reference>
<feature type="coiled-coil region" evidence="15">
    <location>
        <begin position="1263"/>
        <end position="1297"/>
    </location>
</feature>
<dbReference type="PhylomeDB" id="T1J5P9"/>
<dbReference type="InterPro" id="IPR001873">
    <property type="entry name" value="ENaC"/>
</dbReference>
<dbReference type="Gene3D" id="1.10.287.1490">
    <property type="match status" value="1"/>
</dbReference>
<dbReference type="STRING" id="126957.T1J5P9"/>
<name>T1J5P9_STRMM</name>
<feature type="coiled-coil region" evidence="15">
    <location>
        <begin position="1411"/>
        <end position="1438"/>
    </location>
</feature>
<feature type="coiled-coil region" evidence="15">
    <location>
        <begin position="1342"/>
        <end position="1369"/>
    </location>
</feature>
<evidence type="ECO:0000256" key="14">
    <source>
        <dbReference type="RuleBase" id="RU000679"/>
    </source>
</evidence>
<dbReference type="InterPro" id="IPR001680">
    <property type="entry name" value="WD40_rpt"/>
</dbReference>
<dbReference type="PANTHER" id="PTHR32215:SF0">
    <property type="entry name" value="CILIA- AND FLAGELLA-ASSOCIATED PROTEIN 57"/>
    <property type="match status" value="1"/>
</dbReference>
<keyword evidence="9" id="KW-0472">Membrane</keyword>
<evidence type="ECO:0000256" key="2">
    <source>
        <dbReference type="ARBA" id="ARBA00007193"/>
    </source>
</evidence>
<evidence type="ECO:0000256" key="8">
    <source>
        <dbReference type="ARBA" id="ARBA00023065"/>
    </source>
</evidence>
<evidence type="ECO:0000256" key="10">
    <source>
        <dbReference type="ARBA" id="ARBA00023201"/>
    </source>
</evidence>
<keyword evidence="11 14" id="KW-0407">Ion channel</keyword>
<dbReference type="SUPFAM" id="SSF50998">
    <property type="entry name" value="Quinoprotein alcohol dehydrogenase-like"/>
    <property type="match status" value="1"/>
</dbReference>
<dbReference type="Pfam" id="PF00858">
    <property type="entry name" value="ASC"/>
    <property type="match status" value="1"/>
</dbReference>
<keyword evidence="4 14" id="KW-0894">Sodium channel</keyword>
<dbReference type="SMART" id="SM00320">
    <property type="entry name" value="WD40"/>
    <property type="match status" value="4"/>
</dbReference>
<keyword evidence="12" id="KW-0040">ANK repeat</keyword>
<feature type="repeat" description="ANK" evidence="12">
    <location>
        <begin position="244"/>
        <end position="276"/>
    </location>
</feature>
<evidence type="ECO:0008006" key="18">
    <source>
        <dbReference type="Google" id="ProtNLM"/>
    </source>
</evidence>
<evidence type="ECO:0000256" key="1">
    <source>
        <dbReference type="ARBA" id="ARBA00004141"/>
    </source>
</evidence>
<keyword evidence="3 14" id="KW-0813">Transport</keyword>
<evidence type="ECO:0000256" key="3">
    <source>
        <dbReference type="ARBA" id="ARBA00022448"/>
    </source>
</evidence>
<dbReference type="InterPro" id="IPR002110">
    <property type="entry name" value="Ankyrin_rpt"/>
</dbReference>
<dbReference type="Gene3D" id="1.25.40.20">
    <property type="entry name" value="Ankyrin repeat-containing domain"/>
    <property type="match status" value="1"/>
</dbReference>
<dbReference type="HOGENOM" id="CLU_245104_0_0_1"/>
<keyword evidence="7" id="KW-0915">Sodium</keyword>
<evidence type="ECO:0000256" key="6">
    <source>
        <dbReference type="ARBA" id="ARBA00022989"/>
    </source>
</evidence>
<dbReference type="Gene3D" id="1.10.287.770">
    <property type="entry name" value="YojJ-like"/>
    <property type="match status" value="1"/>
</dbReference>
<dbReference type="PANTHER" id="PTHR32215">
    <property type="entry name" value="CILIA- AND FLAGELLA-ASSOCIATED PROTEIN 57"/>
    <property type="match status" value="1"/>
</dbReference>
<dbReference type="Proteomes" id="UP000014500">
    <property type="component" value="Unassembled WGS sequence"/>
</dbReference>
<feature type="repeat" description="WD" evidence="13">
    <location>
        <begin position="1111"/>
        <end position="1142"/>
    </location>
</feature>
<dbReference type="PROSITE" id="PS50088">
    <property type="entry name" value="ANK_REPEAT"/>
    <property type="match status" value="5"/>
</dbReference>
<dbReference type="EnsemblMetazoa" id="SMAR008953-RA">
    <property type="protein sequence ID" value="SMAR008953-PA"/>
    <property type="gene ID" value="SMAR008953"/>
</dbReference>
<dbReference type="PROSITE" id="PS50082">
    <property type="entry name" value="WD_REPEATS_2"/>
    <property type="match status" value="2"/>
</dbReference>
<keyword evidence="5 14" id="KW-0812">Transmembrane</keyword>
<feature type="repeat" description="ANK" evidence="12">
    <location>
        <begin position="75"/>
        <end position="107"/>
    </location>
</feature>
<keyword evidence="13" id="KW-0853">WD repeat</keyword>
<feature type="repeat" description="ANK" evidence="12">
    <location>
        <begin position="141"/>
        <end position="173"/>
    </location>
</feature>
<evidence type="ECO:0000256" key="13">
    <source>
        <dbReference type="PROSITE-ProRule" id="PRU00221"/>
    </source>
</evidence>